<evidence type="ECO:0000313" key="2">
    <source>
        <dbReference type="Proteomes" id="UP000678016"/>
    </source>
</evidence>
<accession>A0ABX8C9S3</accession>
<evidence type="ECO:0000313" key="1">
    <source>
        <dbReference type="EMBL" id="QUX30610.1"/>
    </source>
</evidence>
<organism evidence="1 2">
    <name type="scientific">Nocardiopsis akebiae</name>
    <dbReference type="NCBI Taxonomy" id="2831968"/>
    <lineage>
        <taxon>Bacteria</taxon>
        <taxon>Bacillati</taxon>
        <taxon>Actinomycetota</taxon>
        <taxon>Actinomycetes</taxon>
        <taxon>Streptosporangiales</taxon>
        <taxon>Nocardiopsidaceae</taxon>
        <taxon>Nocardiopsis</taxon>
    </lineage>
</organism>
<keyword evidence="2" id="KW-1185">Reference proteome</keyword>
<name>A0ABX8C9S3_9ACTN</name>
<gene>
    <name evidence="1" type="ORF">KGD83_08930</name>
</gene>
<protein>
    <submittedName>
        <fullName evidence="1">Uncharacterized protein</fullName>
    </submittedName>
</protein>
<reference evidence="2" key="1">
    <citation type="submission" date="2021-05" db="EMBL/GenBank/DDBJ databases">
        <title>Direct Submission.</title>
        <authorList>
            <person name="Li K."/>
            <person name="Gao J."/>
        </authorList>
    </citation>
    <scope>NUCLEOTIDE SEQUENCE [LARGE SCALE GENOMIC DNA]</scope>
    <source>
        <strain evidence="2">HDS12</strain>
    </source>
</reference>
<dbReference type="Proteomes" id="UP000678016">
    <property type="component" value="Chromosome"/>
</dbReference>
<dbReference type="RefSeq" id="WP_212643361.1">
    <property type="nucleotide sequence ID" value="NZ_CP074132.1"/>
</dbReference>
<dbReference type="EMBL" id="CP074132">
    <property type="protein sequence ID" value="QUX30610.1"/>
    <property type="molecule type" value="Genomic_DNA"/>
</dbReference>
<sequence length="123" mass="13601">MTEPLSAQELSSAPAIIRHLAAHGRRATVDTTITACSHGYRVTISSAKQDRRIQAHLMRKGRRWWQELAFFEGDTEVDVEGGLAEMMRLLSKAGDRVGSPVANTRHLGTNPTLATRSHTIIRV</sequence>
<proteinExistence type="predicted"/>